<evidence type="ECO:0000259" key="8">
    <source>
        <dbReference type="Pfam" id="PF16363"/>
    </source>
</evidence>
<evidence type="ECO:0000256" key="2">
    <source>
        <dbReference type="ARBA" id="ARBA00001911"/>
    </source>
</evidence>
<dbReference type="Gene3D" id="3.40.50.720">
    <property type="entry name" value="NAD(P)-binding Rossmann-like Domain"/>
    <property type="match status" value="1"/>
</dbReference>
<dbReference type="Gene3D" id="3.90.25.10">
    <property type="entry name" value="UDP-galactose 4-epimerase, domain 1"/>
    <property type="match status" value="1"/>
</dbReference>
<proteinExistence type="inferred from homology"/>
<protein>
    <recommendedName>
        <fullName evidence="7">dTDP-D-glucose 4,6-dehydratase</fullName>
        <ecNumber evidence="4">4.2.1.46</ecNumber>
    </recommendedName>
</protein>
<dbReference type="InterPro" id="IPR036291">
    <property type="entry name" value="NAD(P)-bd_dom_sf"/>
</dbReference>
<dbReference type="EC" id="4.2.1.46" evidence="4"/>
<evidence type="ECO:0000256" key="4">
    <source>
        <dbReference type="ARBA" id="ARBA00011990"/>
    </source>
</evidence>
<dbReference type="OMA" id="KLIPLMC"/>
<gene>
    <name evidence="9" type="ORF">NEMVEDRAFT_v1g170966</name>
</gene>
<feature type="domain" description="NAD(P)-binding" evidence="8">
    <location>
        <begin position="20"/>
        <end position="327"/>
    </location>
</feature>
<dbReference type="KEGG" id="nve:5507913"/>
<dbReference type="HOGENOM" id="CLU_007383_1_14_1"/>
<evidence type="ECO:0000256" key="7">
    <source>
        <dbReference type="ARBA" id="ARBA00067702"/>
    </source>
</evidence>
<dbReference type="AlphaFoldDB" id="A7SII4"/>
<sequence length="383" mass="43812">METAKECYLCEKHSYKKRILVTGGAGFIGSHVVILLVERYPEYYVINLDKLDYCASLKNLKRISGRPNYKFIEGDICEANHLKYIFQAEQIDTVLHFAAQSHVDNSFWSSLDFTKTNVYGTHVLINVAHEAKIKKFIHVSTDEVYGGNSSLGDMHSESSPLRPSNPYAASKAAAECIVMSYLESFKFPVIITRSNNVYGPHQYPEKVIPKFITLLNRNRKCFIHGDGSQERNFLYVTDVAEAFLRILHYGQDGETYNIGSEFAIDIMELAKQLVSKIKGEQSLEQFSDHIEFVKDRPFNDKRYPMDSSKVKALGWEPKVSWEDGLQRTIDWYADASSLRHWPAADMALRPFPIGSNTMYCDEEDELLLAKPLHTPRHNPNMEC</sequence>
<evidence type="ECO:0000256" key="3">
    <source>
        <dbReference type="ARBA" id="ARBA00008178"/>
    </source>
</evidence>
<dbReference type="InterPro" id="IPR016040">
    <property type="entry name" value="NAD(P)-bd_dom"/>
</dbReference>
<dbReference type="SUPFAM" id="SSF51735">
    <property type="entry name" value="NAD(P)-binding Rossmann-fold domains"/>
    <property type="match status" value="1"/>
</dbReference>
<dbReference type="InterPro" id="IPR005888">
    <property type="entry name" value="dTDP_Gluc_deHydtase"/>
</dbReference>
<dbReference type="STRING" id="45351.A7SII4"/>
<reference evidence="9 10" key="1">
    <citation type="journal article" date="2007" name="Science">
        <title>Sea anemone genome reveals ancestral eumetazoan gene repertoire and genomic organization.</title>
        <authorList>
            <person name="Putnam N.H."/>
            <person name="Srivastava M."/>
            <person name="Hellsten U."/>
            <person name="Dirks B."/>
            <person name="Chapman J."/>
            <person name="Salamov A."/>
            <person name="Terry A."/>
            <person name="Shapiro H."/>
            <person name="Lindquist E."/>
            <person name="Kapitonov V.V."/>
            <person name="Jurka J."/>
            <person name="Genikhovich G."/>
            <person name="Grigoriev I.V."/>
            <person name="Lucas S.M."/>
            <person name="Steele R.E."/>
            <person name="Finnerty J.R."/>
            <person name="Technau U."/>
            <person name="Martindale M.Q."/>
            <person name="Rokhsar D.S."/>
        </authorList>
    </citation>
    <scope>NUCLEOTIDE SEQUENCE [LARGE SCALE GENOMIC DNA]</scope>
    <source>
        <strain evidence="10">CH2 X CH6</strain>
    </source>
</reference>
<evidence type="ECO:0000256" key="1">
    <source>
        <dbReference type="ARBA" id="ARBA00001539"/>
    </source>
</evidence>
<evidence type="ECO:0000313" key="10">
    <source>
        <dbReference type="Proteomes" id="UP000001593"/>
    </source>
</evidence>
<dbReference type="Proteomes" id="UP000001593">
    <property type="component" value="Unassembled WGS sequence"/>
</dbReference>
<dbReference type="PhylomeDB" id="A7SII4"/>
<dbReference type="PANTHER" id="PTHR43000">
    <property type="entry name" value="DTDP-D-GLUCOSE 4,6-DEHYDRATASE-RELATED"/>
    <property type="match status" value="1"/>
</dbReference>
<accession>A7SII4</accession>
<dbReference type="InParanoid" id="A7SII4"/>
<dbReference type="FunFam" id="3.40.50.720:FF:000304">
    <property type="entry name" value="UDP-glucose 4,6-dehydratase"/>
    <property type="match status" value="1"/>
</dbReference>
<evidence type="ECO:0000256" key="6">
    <source>
        <dbReference type="ARBA" id="ARBA00023239"/>
    </source>
</evidence>
<organism evidence="9 10">
    <name type="scientific">Nematostella vectensis</name>
    <name type="common">Starlet sea anemone</name>
    <dbReference type="NCBI Taxonomy" id="45351"/>
    <lineage>
        <taxon>Eukaryota</taxon>
        <taxon>Metazoa</taxon>
        <taxon>Cnidaria</taxon>
        <taxon>Anthozoa</taxon>
        <taxon>Hexacorallia</taxon>
        <taxon>Actiniaria</taxon>
        <taxon>Edwardsiidae</taxon>
        <taxon>Nematostella</taxon>
    </lineage>
</organism>
<name>A7SII4_NEMVE</name>
<dbReference type="EMBL" id="DS469669">
    <property type="protein sequence ID" value="EDO36456.1"/>
    <property type="molecule type" value="Genomic_DNA"/>
</dbReference>
<comment type="similarity">
    <text evidence="3">Belongs to the NAD(P)-dependent epimerase/dehydratase family. dTDP-glucose dehydratase subfamily.</text>
</comment>
<keyword evidence="5" id="KW-0520">NAD</keyword>
<dbReference type="eggNOG" id="KOG0747">
    <property type="taxonomic scope" value="Eukaryota"/>
</dbReference>
<evidence type="ECO:0000313" key="9">
    <source>
        <dbReference type="EMBL" id="EDO36456.1"/>
    </source>
</evidence>
<keyword evidence="10" id="KW-1185">Reference proteome</keyword>
<dbReference type="GO" id="GO:0009225">
    <property type="term" value="P:nucleotide-sugar metabolic process"/>
    <property type="evidence" value="ECO:0007669"/>
    <property type="project" value="InterPro"/>
</dbReference>
<dbReference type="Pfam" id="PF16363">
    <property type="entry name" value="GDP_Man_Dehyd"/>
    <property type="match status" value="1"/>
</dbReference>
<dbReference type="CDD" id="cd05246">
    <property type="entry name" value="dTDP_GD_SDR_e"/>
    <property type="match status" value="1"/>
</dbReference>
<comment type="cofactor">
    <cofactor evidence="2">
        <name>NAD(+)</name>
        <dbReference type="ChEBI" id="CHEBI:57540"/>
    </cofactor>
</comment>
<dbReference type="GO" id="GO:0008460">
    <property type="term" value="F:dTDP-glucose 4,6-dehydratase activity"/>
    <property type="evidence" value="ECO:0000318"/>
    <property type="project" value="GO_Central"/>
</dbReference>
<keyword evidence="6" id="KW-0456">Lyase</keyword>
<evidence type="ECO:0000256" key="5">
    <source>
        <dbReference type="ARBA" id="ARBA00023027"/>
    </source>
</evidence>
<comment type="catalytic activity">
    <reaction evidence="1">
        <text>dTDP-alpha-D-glucose = dTDP-4-dehydro-6-deoxy-alpha-D-glucose + H2O</text>
        <dbReference type="Rhea" id="RHEA:17221"/>
        <dbReference type="ChEBI" id="CHEBI:15377"/>
        <dbReference type="ChEBI" id="CHEBI:57477"/>
        <dbReference type="ChEBI" id="CHEBI:57649"/>
        <dbReference type="EC" id="4.2.1.46"/>
    </reaction>
</comment>